<evidence type="ECO:0000313" key="1">
    <source>
        <dbReference type="EMBL" id="KAI4816603.1"/>
    </source>
</evidence>
<proteinExistence type="predicted"/>
<accession>A0ACB9WSY2</accession>
<dbReference type="Proteomes" id="UP001057452">
    <property type="component" value="Chromosome 12"/>
</dbReference>
<dbReference type="EMBL" id="CM043796">
    <property type="protein sequence ID" value="KAI4816603.1"/>
    <property type="molecule type" value="Genomic_DNA"/>
</dbReference>
<name>A0ACB9WSY2_CHAAC</name>
<keyword evidence="2" id="KW-1185">Reference proteome</keyword>
<comment type="caution">
    <text evidence="1">The sequence shown here is derived from an EMBL/GenBank/DDBJ whole genome shotgun (WGS) entry which is preliminary data.</text>
</comment>
<gene>
    <name evidence="1" type="ORF">KUCAC02_008925</name>
</gene>
<reference evidence="1" key="1">
    <citation type="submission" date="2022-05" db="EMBL/GenBank/DDBJ databases">
        <title>Chromosome-level genome of Chaenocephalus aceratus.</title>
        <authorList>
            <person name="Park H."/>
        </authorList>
    </citation>
    <scope>NUCLEOTIDE SEQUENCE</scope>
    <source>
        <strain evidence="1">KU_202001</strain>
    </source>
</reference>
<sequence length="129" mass="14645">MRRSEHYNSTAKDLPELHRGQGANRTTHWAKAVVGQSNSHSTCRAKVRVMTEEGQVLRRNRRHIRMTKELDEDITAGQGAYAELNGEPEQTQDESSIAEAETRPDGMPRTPCTRLGRPVRRPAHLKDFD</sequence>
<protein>
    <submittedName>
        <fullName evidence="1">Uncharacterized protein</fullName>
    </submittedName>
</protein>
<organism evidence="1 2">
    <name type="scientific">Chaenocephalus aceratus</name>
    <name type="common">Blackfin icefish</name>
    <name type="synonym">Chaenichthys aceratus</name>
    <dbReference type="NCBI Taxonomy" id="36190"/>
    <lineage>
        <taxon>Eukaryota</taxon>
        <taxon>Metazoa</taxon>
        <taxon>Chordata</taxon>
        <taxon>Craniata</taxon>
        <taxon>Vertebrata</taxon>
        <taxon>Euteleostomi</taxon>
        <taxon>Actinopterygii</taxon>
        <taxon>Neopterygii</taxon>
        <taxon>Teleostei</taxon>
        <taxon>Neoteleostei</taxon>
        <taxon>Acanthomorphata</taxon>
        <taxon>Eupercaria</taxon>
        <taxon>Perciformes</taxon>
        <taxon>Notothenioidei</taxon>
        <taxon>Channichthyidae</taxon>
        <taxon>Chaenocephalus</taxon>
    </lineage>
</organism>
<evidence type="ECO:0000313" key="2">
    <source>
        <dbReference type="Proteomes" id="UP001057452"/>
    </source>
</evidence>